<reference evidence="3" key="1">
    <citation type="journal article" date="2012" name="Science">
        <title>The Paleozoic origin of enzymatic lignin decomposition reconstructed from 31 fungal genomes.</title>
        <authorList>
            <person name="Floudas D."/>
            <person name="Binder M."/>
            <person name="Riley R."/>
            <person name="Barry K."/>
            <person name="Blanchette R.A."/>
            <person name="Henrissat B."/>
            <person name="Martinez A.T."/>
            <person name="Otillar R."/>
            <person name="Spatafora J.W."/>
            <person name="Yadav J.S."/>
            <person name="Aerts A."/>
            <person name="Benoit I."/>
            <person name="Boyd A."/>
            <person name="Carlson A."/>
            <person name="Copeland A."/>
            <person name="Coutinho P.M."/>
            <person name="de Vries R.P."/>
            <person name="Ferreira P."/>
            <person name="Findley K."/>
            <person name="Foster B."/>
            <person name="Gaskell J."/>
            <person name="Glotzer D."/>
            <person name="Gorecki P."/>
            <person name="Heitman J."/>
            <person name="Hesse C."/>
            <person name="Hori C."/>
            <person name="Igarashi K."/>
            <person name="Jurgens J.A."/>
            <person name="Kallen N."/>
            <person name="Kersten P."/>
            <person name="Kohler A."/>
            <person name="Kuees U."/>
            <person name="Kumar T.K.A."/>
            <person name="Kuo A."/>
            <person name="LaButti K."/>
            <person name="Larrondo L.F."/>
            <person name="Lindquist E."/>
            <person name="Ling A."/>
            <person name="Lombard V."/>
            <person name="Lucas S."/>
            <person name="Lundell T."/>
            <person name="Martin R."/>
            <person name="McLaughlin D.J."/>
            <person name="Morgenstern I."/>
            <person name="Morin E."/>
            <person name="Murat C."/>
            <person name="Nagy L.G."/>
            <person name="Nolan M."/>
            <person name="Ohm R.A."/>
            <person name="Patyshakuliyeva A."/>
            <person name="Rokas A."/>
            <person name="Ruiz-Duenas F.J."/>
            <person name="Sabat G."/>
            <person name="Salamov A."/>
            <person name="Samejima M."/>
            <person name="Schmutz J."/>
            <person name="Slot J.C."/>
            <person name="St John F."/>
            <person name="Stenlid J."/>
            <person name="Sun H."/>
            <person name="Sun S."/>
            <person name="Syed K."/>
            <person name="Tsang A."/>
            <person name="Wiebenga A."/>
            <person name="Young D."/>
            <person name="Pisabarro A."/>
            <person name="Eastwood D.C."/>
            <person name="Martin F."/>
            <person name="Cullen D."/>
            <person name="Grigoriev I.V."/>
            <person name="Hibbett D.S."/>
        </authorList>
    </citation>
    <scope>NUCLEOTIDE SEQUENCE [LARGE SCALE GENOMIC DNA]</scope>
    <source>
        <strain evidence="3">TFB10046</strain>
    </source>
</reference>
<feature type="region of interest" description="Disordered" evidence="1">
    <location>
        <begin position="294"/>
        <end position="368"/>
    </location>
</feature>
<sequence length="395" mass="40243">MGQWSILDISSPPKAASSAAARAVSADPSHSPTPTPSPSPAAPAGEASSSVVSGLGPGAAVAAPVPPGGIVPSAFVALAGGFGPPSFLVATPTVSAPTVVAPARSPEGNGDDLAAVLAVPAADDNDVVGEESVPEASAAGGSPASVVEVAPPLSSLREPPLGTMSWAELQAEARARAVDLVGVENLGVSVWPPGEPSHLRIRRWERALGVAVDHFDNLLTSLPLPPRLRRLVTALRNRYGRQLALARDGCDALEALVILEPEAARTPPSGRTAPVSSAPAGRRVCEVVVPPAPSAWAGSRPHSPRPPVPPSSGPPRKRPRAANESAGAGPSSATKKRKKDLSPSPDLSPPPPPRPRKSSKGALVDKDGVPVKVRRIRSCFDSLFANSVLAVRPVR</sequence>
<proteinExistence type="predicted"/>
<gene>
    <name evidence="2" type="ORF">AURDEDRAFT_178494</name>
</gene>
<evidence type="ECO:0000313" key="3">
    <source>
        <dbReference type="Proteomes" id="UP000006514"/>
    </source>
</evidence>
<protein>
    <submittedName>
        <fullName evidence="2">Uncharacterized protein</fullName>
    </submittedName>
</protein>
<name>J0WJK6_AURST</name>
<dbReference type="EMBL" id="JH688977">
    <property type="protein sequence ID" value="EJD32438.1"/>
    <property type="molecule type" value="Genomic_DNA"/>
</dbReference>
<dbReference type="InParanoid" id="J0WJK6"/>
<feature type="compositionally biased region" description="Pro residues" evidence="1">
    <location>
        <begin position="31"/>
        <end position="41"/>
    </location>
</feature>
<evidence type="ECO:0000313" key="2">
    <source>
        <dbReference type="EMBL" id="EJD32438.1"/>
    </source>
</evidence>
<feature type="compositionally biased region" description="Low complexity" evidence="1">
    <location>
        <begin position="42"/>
        <end position="53"/>
    </location>
</feature>
<evidence type="ECO:0000256" key="1">
    <source>
        <dbReference type="SAM" id="MobiDB-lite"/>
    </source>
</evidence>
<dbReference type="KEGG" id="adl:AURDEDRAFT_178494"/>
<keyword evidence="3" id="KW-1185">Reference proteome</keyword>
<feature type="compositionally biased region" description="Low complexity" evidence="1">
    <location>
        <begin position="17"/>
        <end position="30"/>
    </location>
</feature>
<organism evidence="2 3">
    <name type="scientific">Auricularia subglabra (strain TFB-10046 / SS5)</name>
    <name type="common">White-rot fungus</name>
    <name type="synonym">Auricularia delicata (strain TFB10046)</name>
    <dbReference type="NCBI Taxonomy" id="717982"/>
    <lineage>
        <taxon>Eukaryota</taxon>
        <taxon>Fungi</taxon>
        <taxon>Dikarya</taxon>
        <taxon>Basidiomycota</taxon>
        <taxon>Agaricomycotina</taxon>
        <taxon>Agaricomycetes</taxon>
        <taxon>Auriculariales</taxon>
        <taxon>Auriculariaceae</taxon>
        <taxon>Auricularia</taxon>
    </lineage>
</organism>
<dbReference type="Proteomes" id="UP000006514">
    <property type="component" value="Unassembled WGS sequence"/>
</dbReference>
<dbReference type="AlphaFoldDB" id="J0WJK6"/>
<feature type="compositionally biased region" description="Pro residues" evidence="1">
    <location>
        <begin position="304"/>
        <end position="313"/>
    </location>
</feature>
<accession>J0WJK6</accession>
<feature type="region of interest" description="Disordered" evidence="1">
    <location>
        <begin position="17"/>
        <end position="53"/>
    </location>
</feature>